<organism evidence="2 3">
    <name type="scientific">Desulfofarcimen acetoxidans (strain ATCC 49208 / DSM 771 / KCTC 5769 / VKM B-1644 / 5575)</name>
    <name type="common">Desulfotomaculum acetoxidans</name>
    <dbReference type="NCBI Taxonomy" id="485916"/>
    <lineage>
        <taxon>Bacteria</taxon>
        <taxon>Bacillati</taxon>
        <taxon>Bacillota</taxon>
        <taxon>Clostridia</taxon>
        <taxon>Eubacteriales</taxon>
        <taxon>Peptococcaceae</taxon>
        <taxon>Desulfofarcimen</taxon>
    </lineage>
</organism>
<keyword evidence="1" id="KW-0812">Transmembrane</keyword>
<protein>
    <submittedName>
        <fullName evidence="2">Uncharacterized protein</fullName>
    </submittedName>
</protein>
<feature type="transmembrane region" description="Helical" evidence="1">
    <location>
        <begin position="52"/>
        <end position="70"/>
    </location>
</feature>
<dbReference type="RefSeq" id="WP_015758664.1">
    <property type="nucleotide sequence ID" value="NC_013216.1"/>
</dbReference>
<evidence type="ECO:0000313" key="2">
    <source>
        <dbReference type="EMBL" id="ACV63972.1"/>
    </source>
</evidence>
<keyword evidence="3" id="KW-1185">Reference proteome</keyword>
<keyword evidence="1" id="KW-0472">Membrane</keyword>
<proteinExistence type="predicted"/>
<dbReference type="Proteomes" id="UP000002217">
    <property type="component" value="Chromosome"/>
</dbReference>
<dbReference type="STRING" id="485916.Dtox_3232"/>
<dbReference type="OrthoDB" id="1786162at2"/>
<name>C8W4T6_DESAS</name>
<dbReference type="eggNOG" id="ENOG5033HG0">
    <property type="taxonomic scope" value="Bacteria"/>
</dbReference>
<feature type="transmembrane region" description="Helical" evidence="1">
    <location>
        <begin position="6"/>
        <end position="23"/>
    </location>
</feature>
<dbReference type="EMBL" id="CP001720">
    <property type="protein sequence ID" value="ACV63972.1"/>
    <property type="molecule type" value="Genomic_DNA"/>
</dbReference>
<sequence length="354" mass="40522">MWVYWLTLAVVATLLYFTCNKFFSRNITGLSIAVTIILGALYPLLINKFFLWQVAVIFIYFLAFMAVLIVKRTDYFFREHNCTEASTQHKISQSADITDTNKELEPSIIKPLVEENTPAELTVAFEIENSSIDYNDKIVEILEPETTQEDNRINELLVNSVKNSLTEELPGSLNHEHTNDLWDKIEEKFIDLFDNYILDDLYREIKLSIGNIINPGQAESHDDGTVESKDEISDTTDLLIEGMRLVKLKFYPEAIRNFHKVINSDSSPDQFYLAVAELSTVYQNLGLYKPASDIISILIEHPKLQNHPGKAILEQKLKFILSLLSLLETNNLGYISYEQVPDKIRSKAYANSLL</sequence>
<dbReference type="HOGENOM" id="CLU_719099_0_0_9"/>
<dbReference type="AlphaFoldDB" id="C8W4T6"/>
<feature type="transmembrane region" description="Helical" evidence="1">
    <location>
        <begin position="30"/>
        <end position="46"/>
    </location>
</feature>
<keyword evidence="1" id="KW-1133">Transmembrane helix</keyword>
<dbReference type="KEGG" id="dae:Dtox_3232"/>
<accession>C8W4T6</accession>
<gene>
    <name evidence="2" type="ordered locus">Dtox_3232</name>
</gene>
<evidence type="ECO:0000256" key="1">
    <source>
        <dbReference type="SAM" id="Phobius"/>
    </source>
</evidence>
<evidence type="ECO:0000313" key="3">
    <source>
        <dbReference type="Proteomes" id="UP000002217"/>
    </source>
</evidence>
<reference evidence="2 3" key="1">
    <citation type="journal article" date="2009" name="Stand. Genomic Sci.">
        <title>Complete genome sequence of Desulfotomaculum acetoxidans type strain (5575).</title>
        <authorList>
            <person name="Spring S."/>
            <person name="Lapidus A."/>
            <person name="Schroder M."/>
            <person name="Gleim D."/>
            <person name="Sims D."/>
            <person name="Meincke L."/>
            <person name="Glavina Del Rio T."/>
            <person name="Tice H."/>
            <person name="Copeland A."/>
            <person name="Cheng J.F."/>
            <person name="Lucas S."/>
            <person name="Chen F."/>
            <person name="Nolan M."/>
            <person name="Bruce D."/>
            <person name="Goodwin L."/>
            <person name="Pitluck S."/>
            <person name="Ivanova N."/>
            <person name="Mavromatis K."/>
            <person name="Mikhailova N."/>
            <person name="Pati A."/>
            <person name="Chen A."/>
            <person name="Palaniappan K."/>
            <person name="Land M."/>
            <person name="Hauser L."/>
            <person name="Chang Y.J."/>
            <person name="Jeffries C.D."/>
            <person name="Chain P."/>
            <person name="Saunders E."/>
            <person name="Brettin T."/>
            <person name="Detter J.C."/>
            <person name="Goker M."/>
            <person name="Bristow J."/>
            <person name="Eisen J.A."/>
            <person name="Markowitz V."/>
            <person name="Hugenholtz P."/>
            <person name="Kyrpides N.C."/>
            <person name="Klenk H.P."/>
            <person name="Han C."/>
        </authorList>
    </citation>
    <scope>NUCLEOTIDE SEQUENCE [LARGE SCALE GENOMIC DNA]</scope>
    <source>
        <strain evidence="3">ATCC 49208 / DSM 771 / VKM B-1644</strain>
    </source>
</reference>